<gene>
    <name evidence="1" type="ORF">Acr_12g0011200</name>
</gene>
<dbReference type="PANTHER" id="PTHR11439">
    <property type="entry name" value="GAG-POL-RELATED RETROTRANSPOSON"/>
    <property type="match status" value="1"/>
</dbReference>
<dbReference type="CDD" id="cd09272">
    <property type="entry name" value="RNase_HI_RT_Ty1"/>
    <property type="match status" value="1"/>
</dbReference>
<accession>A0A7J0FKA1</accession>
<keyword evidence="2" id="KW-1185">Reference proteome</keyword>
<evidence type="ECO:0000313" key="2">
    <source>
        <dbReference type="Proteomes" id="UP000585474"/>
    </source>
</evidence>
<dbReference type="AlphaFoldDB" id="A0A7J0FKA1"/>
<dbReference type="PANTHER" id="PTHR11439:SF467">
    <property type="entry name" value="INTEGRASE CATALYTIC DOMAIN-CONTAINING PROTEIN"/>
    <property type="match status" value="1"/>
</dbReference>
<organism evidence="1 2">
    <name type="scientific">Actinidia rufa</name>
    <dbReference type="NCBI Taxonomy" id="165716"/>
    <lineage>
        <taxon>Eukaryota</taxon>
        <taxon>Viridiplantae</taxon>
        <taxon>Streptophyta</taxon>
        <taxon>Embryophyta</taxon>
        <taxon>Tracheophyta</taxon>
        <taxon>Spermatophyta</taxon>
        <taxon>Magnoliopsida</taxon>
        <taxon>eudicotyledons</taxon>
        <taxon>Gunneridae</taxon>
        <taxon>Pentapetalae</taxon>
        <taxon>asterids</taxon>
        <taxon>Ericales</taxon>
        <taxon>Actinidiaceae</taxon>
        <taxon>Actinidia</taxon>
    </lineage>
</organism>
<protein>
    <submittedName>
        <fullName evidence="1">Uncharacterized protein</fullName>
    </submittedName>
</protein>
<sequence>MWCSMRIPCIKDMMNERDRSSKSKEFAELEEISKNDVLMPRDQNVLLETQVPPLDPVLRRSTRTTQNQTPTRYMSSLQYLLLTDNGSSMMEINKLKESLSKRFSMKDLGSTKMILALPWEVILDFQKNQSPTTPEEKEYMSKVPYALAVGSLMYAMVCTRPDIAQAVGMISRFMSTPGKEHWEVVKEIRLQGYVDSDMAGDVDGRKSTTGYVFTLGSAAVQLGFKIAKDCRSLYHRSGVCGCYRSLQRDGLVKKFHERVGQGAIELHYHSDSQSAIHLAKNSAFHARTKYIDIRYHFIRSLLDEGLISLDKIHTSQKSCRHVHKSCNH</sequence>
<reference evidence="1 2" key="1">
    <citation type="submission" date="2019-07" db="EMBL/GenBank/DDBJ databases">
        <title>De Novo Assembly of kiwifruit Actinidia rufa.</title>
        <authorList>
            <person name="Sugita-Konishi S."/>
            <person name="Sato K."/>
            <person name="Mori E."/>
            <person name="Abe Y."/>
            <person name="Kisaki G."/>
            <person name="Hamano K."/>
            <person name="Suezawa K."/>
            <person name="Otani M."/>
            <person name="Fukuda T."/>
            <person name="Manabe T."/>
            <person name="Gomi K."/>
            <person name="Tabuchi M."/>
            <person name="Akimitsu K."/>
            <person name="Kataoka I."/>
        </authorList>
    </citation>
    <scope>NUCLEOTIDE SEQUENCE [LARGE SCALE GENOMIC DNA]</scope>
    <source>
        <strain evidence="2">cv. Fuchu</strain>
    </source>
</reference>
<name>A0A7J0FKA1_9ERIC</name>
<proteinExistence type="predicted"/>
<evidence type="ECO:0000313" key="1">
    <source>
        <dbReference type="EMBL" id="GFY98579.1"/>
    </source>
</evidence>
<dbReference type="OrthoDB" id="1305065at2759"/>
<dbReference type="Proteomes" id="UP000585474">
    <property type="component" value="Unassembled WGS sequence"/>
</dbReference>
<dbReference type="EMBL" id="BJWL01000012">
    <property type="protein sequence ID" value="GFY98579.1"/>
    <property type="molecule type" value="Genomic_DNA"/>
</dbReference>
<comment type="caution">
    <text evidence="1">The sequence shown here is derived from an EMBL/GenBank/DDBJ whole genome shotgun (WGS) entry which is preliminary data.</text>
</comment>